<organism evidence="1 2">
    <name type="scientific">Mycobacterium kyorinense</name>
    <dbReference type="NCBI Taxonomy" id="487514"/>
    <lineage>
        <taxon>Bacteria</taxon>
        <taxon>Bacillati</taxon>
        <taxon>Actinomycetota</taxon>
        <taxon>Actinomycetes</taxon>
        <taxon>Mycobacteriales</taxon>
        <taxon>Mycobacteriaceae</taxon>
        <taxon>Mycobacterium</taxon>
    </lineage>
</organism>
<keyword evidence="2" id="KW-1185">Reference proteome</keyword>
<evidence type="ECO:0000313" key="1">
    <source>
        <dbReference type="EMBL" id="ORV98380.1"/>
    </source>
</evidence>
<accession>A0A1X1XI08</accession>
<comment type="caution">
    <text evidence="1">The sequence shown here is derived from an EMBL/GenBank/DDBJ whole genome shotgun (WGS) entry which is preliminary data.</text>
</comment>
<dbReference type="AlphaFoldDB" id="A0A1X1XI08"/>
<name>A0A1X1XI08_9MYCO</name>
<reference evidence="1 2" key="1">
    <citation type="submission" date="2016-01" db="EMBL/GenBank/DDBJ databases">
        <title>The new phylogeny of the genus Mycobacterium.</title>
        <authorList>
            <person name="Tarcisio F."/>
            <person name="Conor M."/>
            <person name="Antonella G."/>
            <person name="Elisabetta G."/>
            <person name="Giulia F.S."/>
            <person name="Sara T."/>
            <person name="Anna F."/>
            <person name="Clotilde B."/>
            <person name="Roberto B."/>
            <person name="Veronica D.S."/>
            <person name="Fabio R."/>
            <person name="Monica P."/>
            <person name="Olivier J."/>
            <person name="Enrico T."/>
            <person name="Nicola S."/>
        </authorList>
    </citation>
    <scope>NUCLEOTIDE SEQUENCE [LARGE SCALE GENOMIC DNA]</scope>
    <source>
        <strain evidence="1 2">DSM 45166</strain>
    </source>
</reference>
<sequence length="73" mass="8283">MSVTQIDLDDEALAEVMRIAGVHTKKEAVNLALRDYVEQFRRINALARSREHAKSWDYEGWLAARADEKAVGP</sequence>
<protein>
    <submittedName>
        <fullName evidence="1">Antitoxin</fullName>
    </submittedName>
</protein>
<gene>
    <name evidence="1" type="ORF">AWC14_13160</name>
</gene>
<dbReference type="EMBL" id="LQPE01000161">
    <property type="protein sequence ID" value="ORV98380.1"/>
    <property type="molecule type" value="Genomic_DNA"/>
</dbReference>
<proteinExistence type="predicted"/>
<dbReference type="Proteomes" id="UP000193487">
    <property type="component" value="Unassembled WGS sequence"/>
</dbReference>
<dbReference type="OrthoDB" id="4563074at2"/>
<evidence type="ECO:0000313" key="2">
    <source>
        <dbReference type="Proteomes" id="UP000193487"/>
    </source>
</evidence>
<dbReference type="Pfam" id="PF09957">
    <property type="entry name" value="VapB_antitoxin"/>
    <property type="match status" value="1"/>
</dbReference>
<dbReference type="InterPro" id="IPR019239">
    <property type="entry name" value="VapB_antitoxin"/>
</dbReference>